<dbReference type="EMBL" id="CP027806">
    <property type="protein sequence ID" value="AXJ00856.1"/>
    <property type="molecule type" value="Genomic_DNA"/>
</dbReference>
<evidence type="ECO:0000256" key="3">
    <source>
        <dbReference type="ARBA" id="ARBA00022679"/>
    </source>
</evidence>
<evidence type="ECO:0000256" key="5">
    <source>
        <dbReference type="ARBA" id="ARBA00022842"/>
    </source>
</evidence>
<dbReference type="SFLD" id="SFLDG01017">
    <property type="entry name" value="Polyprenyl_Transferase_Like"/>
    <property type="match status" value="1"/>
</dbReference>
<dbReference type="CDD" id="cd00685">
    <property type="entry name" value="Trans_IPPS_HT"/>
    <property type="match status" value="1"/>
</dbReference>
<evidence type="ECO:0000256" key="2">
    <source>
        <dbReference type="ARBA" id="ARBA00006706"/>
    </source>
</evidence>
<sequence>MNTDRLLSSLIIEALNALPVPSRPKSLYDPVCYTLGLGGKRIRPKLVMIGCGMCGGDPRQAVNAALAVELLHNFTLIHDDIMDQASSRRGKPAVHVRWDTNVAILSGDVMFNMAFQQLNHYTPENGFPPELFGQLHHIFSEATRIVCEGQALDMEFETALEVDLDDYIHMISCKTAALLDASLKMGALIAGANSETVETIGRLGLEAGIAFQIQDDLLDAVADPDKFGKRVGGDIYEGKKTWLSIEALKRAQPEKKSRILAILQNFSCTEEDVRFVVDAYEKLGVLADSEEAIKNHYISCLSALRHFEDSAYKQAILHLIETLRDREN</sequence>
<evidence type="ECO:0000256" key="1">
    <source>
        <dbReference type="ARBA" id="ARBA00001946"/>
    </source>
</evidence>
<evidence type="ECO:0000256" key="4">
    <source>
        <dbReference type="ARBA" id="ARBA00022723"/>
    </source>
</evidence>
<dbReference type="SFLD" id="SFLDS00005">
    <property type="entry name" value="Isoprenoid_Synthase_Type_I"/>
    <property type="match status" value="1"/>
</dbReference>
<dbReference type="SUPFAM" id="SSF48576">
    <property type="entry name" value="Terpenoid synthases"/>
    <property type="match status" value="1"/>
</dbReference>
<evidence type="ECO:0000313" key="8">
    <source>
        <dbReference type="Proteomes" id="UP000254808"/>
    </source>
</evidence>
<dbReference type="Pfam" id="PF00348">
    <property type="entry name" value="polyprenyl_synt"/>
    <property type="match status" value="1"/>
</dbReference>
<keyword evidence="5" id="KW-0460">Magnesium</keyword>
<evidence type="ECO:0000313" key="7">
    <source>
        <dbReference type="EMBL" id="AXJ00856.1"/>
    </source>
</evidence>
<dbReference type="Proteomes" id="UP000254808">
    <property type="component" value="Chromosome"/>
</dbReference>
<dbReference type="InterPro" id="IPR033749">
    <property type="entry name" value="Polyprenyl_synt_CS"/>
</dbReference>
<comment type="cofactor">
    <cofactor evidence="1">
        <name>Mg(2+)</name>
        <dbReference type="ChEBI" id="CHEBI:18420"/>
    </cofactor>
</comment>
<accession>A0A345UK54</accession>
<keyword evidence="8" id="KW-1185">Reference proteome</keyword>
<keyword evidence="3 6" id="KW-0808">Transferase</keyword>
<dbReference type="KEGG" id="cprv:CYPRO_1605"/>
<proteinExistence type="inferred from homology"/>
<dbReference type="GO" id="GO:0004659">
    <property type="term" value="F:prenyltransferase activity"/>
    <property type="evidence" value="ECO:0007669"/>
    <property type="project" value="InterPro"/>
</dbReference>
<dbReference type="GO" id="GO:0008299">
    <property type="term" value="P:isoprenoid biosynthetic process"/>
    <property type="evidence" value="ECO:0007669"/>
    <property type="project" value="InterPro"/>
</dbReference>
<comment type="similarity">
    <text evidence="2 6">Belongs to the FPP/GGPP synthase family.</text>
</comment>
<evidence type="ECO:0000256" key="6">
    <source>
        <dbReference type="RuleBase" id="RU004466"/>
    </source>
</evidence>
<name>A0A345UK54_9BACT</name>
<organism evidence="7 8">
    <name type="scientific">Cyclonatronum proteinivorum</name>
    <dbReference type="NCBI Taxonomy" id="1457365"/>
    <lineage>
        <taxon>Bacteria</taxon>
        <taxon>Pseudomonadati</taxon>
        <taxon>Balneolota</taxon>
        <taxon>Balneolia</taxon>
        <taxon>Balneolales</taxon>
        <taxon>Cyclonatronaceae</taxon>
        <taxon>Cyclonatronum</taxon>
    </lineage>
</organism>
<reference evidence="7 8" key="1">
    <citation type="submission" date="2018-03" db="EMBL/GenBank/DDBJ databases">
        <title>Phenotypic and genomic properties of Cyclonatronum proteinivorum gen. nov., sp. nov., a haloalkaliphilic bacteroidete from soda lakes possessing Na+-translocating rhodopsin.</title>
        <authorList>
            <person name="Toshchakov S.V."/>
            <person name="Korzhenkov A."/>
            <person name="Samarov N.I."/>
            <person name="Kublanov I.V."/>
            <person name="Muntyan M.S."/>
            <person name="Sorokin D.Y."/>
        </authorList>
    </citation>
    <scope>NUCLEOTIDE SEQUENCE [LARGE SCALE GENOMIC DNA]</scope>
    <source>
        <strain evidence="7 8">Omega</strain>
    </source>
</reference>
<dbReference type="AlphaFoldDB" id="A0A345UK54"/>
<dbReference type="PROSITE" id="PS00723">
    <property type="entry name" value="POLYPRENYL_SYNTHASE_1"/>
    <property type="match status" value="1"/>
</dbReference>
<dbReference type="PANTHER" id="PTHR12001">
    <property type="entry name" value="GERANYLGERANYL PYROPHOSPHATE SYNTHASE"/>
    <property type="match status" value="1"/>
</dbReference>
<gene>
    <name evidence="7" type="ORF">CYPRO_1605</name>
</gene>
<dbReference type="OrthoDB" id="9805316at2"/>
<dbReference type="GO" id="GO:0046872">
    <property type="term" value="F:metal ion binding"/>
    <property type="evidence" value="ECO:0007669"/>
    <property type="project" value="UniProtKB-KW"/>
</dbReference>
<dbReference type="InterPro" id="IPR000092">
    <property type="entry name" value="Polyprenyl_synt"/>
</dbReference>
<dbReference type="Gene3D" id="1.10.600.10">
    <property type="entry name" value="Farnesyl Diphosphate Synthase"/>
    <property type="match status" value="1"/>
</dbReference>
<dbReference type="RefSeq" id="WP_114984111.1">
    <property type="nucleotide sequence ID" value="NZ_CP027806.1"/>
</dbReference>
<protein>
    <submittedName>
        <fullName evidence="7">Geranylgeranyl diphosphate synthase, type II</fullName>
    </submittedName>
</protein>
<keyword evidence="4" id="KW-0479">Metal-binding</keyword>
<dbReference type="InterPro" id="IPR008949">
    <property type="entry name" value="Isoprenoid_synthase_dom_sf"/>
</dbReference>
<dbReference type="PANTHER" id="PTHR12001:SF85">
    <property type="entry name" value="SHORT CHAIN ISOPRENYL DIPHOSPHATE SYNTHASE"/>
    <property type="match status" value="1"/>
</dbReference>